<dbReference type="InterPro" id="IPR054076">
    <property type="entry name" value="ZUO1-like_ZHD"/>
</dbReference>
<feature type="compositionally biased region" description="Basic residues" evidence="7">
    <location>
        <begin position="570"/>
        <end position="579"/>
    </location>
</feature>
<evidence type="ECO:0000313" key="10">
    <source>
        <dbReference type="Proteomes" id="UP000694845"/>
    </source>
</evidence>
<dbReference type="InterPro" id="IPR018253">
    <property type="entry name" value="DnaJ_domain_CS"/>
</dbReference>
<evidence type="ECO:0000256" key="3">
    <source>
        <dbReference type="ARBA" id="ARBA00022833"/>
    </source>
</evidence>
<feature type="region of interest" description="Disordered" evidence="7">
    <location>
        <begin position="548"/>
        <end position="579"/>
    </location>
</feature>
<dbReference type="RefSeq" id="XP_022105464.1">
    <property type="nucleotide sequence ID" value="XM_022249772.1"/>
</dbReference>
<dbReference type="GO" id="GO:0005737">
    <property type="term" value="C:cytoplasm"/>
    <property type="evidence" value="ECO:0007669"/>
    <property type="project" value="TreeGrafter"/>
</dbReference>
<sequence length="579" mass="66299">MPGQMRCHYEVLGVEMDAGDAELKKAYRRLALKWHPDKNPDNITECTEKFAVIQKAYDVLTDPQERAWYDKHREAILKGYGDDYEGGSVNLMQYFTASAYSGFGDDAKGFYTVYNEAFCKVAAEDLQFMTGDKGEEFEIPQFGTSDSPYEQVVHPFYAYWQSYSTSRSFVWKETYDTREAPNRRVARLMEKENKKLRDVAKKEWNEEVRALVSFVRKRDKRVQAYRKRLEEKNAERARLDAEKRKQERIEREKQFQEYAKQGAEVRAEMEASLREVEAALQEEFGDDSGSSGSHSVENCQEEDVLDDLFCIACNKDFKSEKAFSNHQNSKKHRDNVAFLKEQMEDEEGEMMDGKQEHSSQEDGAVDDADHEGLNQDSDNEEADGAKEPTELEKNKLSKKQKKKRKQQRVSQWSEPIHYAFHNNILEDLPSHIADRLKMTPPSGSPQAEVESDKTRDENGETRRAVDKGAGEGDPCERLNGIMEDAEETEKPAVKLKGKKAKEARRAAREKAASEEQQRVSSASDAPLLCNVCRNEFPTRNKLFNHIKSSGHALHVPSTDGTVDDSEKNSSKSKKKGRKK</sequence>
<dbReference type="InterPro" id="IPR001623">
    <property type="entry name" value="DnaJ_domain"/>
</dbReference>
<feature type="domain" description="C2H2-type" evidence="9">
    <location>
        <begin position="527"/>
        <end position="556"/>
    </location>
</feature>
<dbReference type="InterPro" id="IPR013087">
    <property type="entry name" value="Znf_C2H2_type"/>
</dbReference>
<evidence type="ECO:0000256" key="2">
    <source>
        <dbReference type="ARBA" id="ARBA00022771"/>
    </source>
</evidence>
<dbReference type="GO" id="GO:0003676">
    <property type="term" value="F:nucleic acid binding"/>
    <property type="evidence" value="ECO:0007669"/>
    <property type="project" value="InterPro"/>
</dbReference>
<dbReference type="GO" id="GO:0008270">
    <property type="term" value="F:zinc ion binding"/>
    <property type="evidence" value="ECO:0007669"/>
    <property type="project" value="UniProtKB-KW"/>
</dbReference>
<name>A0A8B7ZKQ6_ACAPL</name>
<dbReference type="PRINTS" id="PR00625">
    <property type="entry name" value="JDOMAIN"/>
</dbReference>
<dbReference type="InterPro" id="IPR051964">
    <property type="entry name" value="Chaperone_stress_response"/>
</dbReference>
<feature type="compositionally biased region" description="Basic residues" evidence="7">
    <location>
        <begin position="493"/>
        <end position="502"/>
    </location>
</feature>
<dbReference type="OMA" id="RANHEES"/>
<keyword evidence="2 5" id="KW-0863">Zinc-finger</keyword>
<keyword evidence="10" id="KW-1185">Reference proteome</keyword>
<dbReference type="RefSeq" id="XP_022105462.1">
    <property type="nucleotide sequence ID" value="XM_022249770.1"/>
</dbReference>
<dbReference type="KEGG" id="aplc:110987222"/>
<dbReference type="SMART" id="SM00451">
    <property type="entry name" value="ZnF_U1"/>
    <property type="match status" value="2"/>
</dbReference>
<dbReference type="Pfam" id="PF12171">
    <property type="entry name" value="zf-C2H2_jaz"/>
    <property type="match status" value="1"/>
</dbReference>
<dbReference type="InterPro" id="IPR036869">
    <property type="entry name" value="J_dom_sf"/>
</dbReference>
<dbReference type="AlphaFoldDB" id="A0A8B7ZKQ6"/>
<evidence type="ECO:0000256" key="7">
    <source>
        <dbReference type="SAM" id="MobiDB-lite"/>
    </source>
</evidence>
<dbReference type="GeneID" id="110987222"/>
<dbReference type="PROSITE" id="PS00028">
    <property type="entry name" value="ZINC_FINGER_C2H2_1"/>
    <property type="match status" value="2"/>
</dbReference>
<dbReference type="Pfam" id="PF21884">
    <property type="entry name" value="ZUO1-like_ZHD"/>
    <property type="match status" value="1"/>
</dbReference>
<dbReference type="SUPFAM" id="SSF57667">
    <property type="entry name" value="beta-beta-alpha zinc fingers"/>
    <property type="match status" value="1"/>
</dbReference>
<dbReference type="InterPro" id="IPR003604">
    <property type="entry name" value="Matrin/U1-like-C_Znf_C2H2"/>
</dbReference>
<dbReference type="PANTHER" id="PTHR44029:SF1">
    <property type="entry name" value="DNAJ HOMOLOG SUBFAMILY C MEMBER 21"/>
    <property type="match status" value="1"/>
</dbReference>
<feature type="domain" description="J" evidence="8">
    <location>
        <begin position="7"/>
        <end position="73"/>
    </location>
</feature>
<dbReference type="OrthoDB" id="552049at2759"/>
<dbReference type="PROSITE" id="PS00636">
    <property type="entry name" value="DNAJ_1"/>
    <property type="match status" value="1"/>
</dbReference>
<feature type="compositionally biased region" description="Basic residues" evidence="7">
    <location>
        <begin position="396"/>
        <end position="407"/>
    </location>
</feature>
<gene>
    <name evidence="11 12 13" type="primary">LOC110987222</name>
</gene>
<dbReference type="PROSITE" id="PS50076">
    <property type="entry name" value="DNAJ_2"/>
    <property type="match status" value="1"/>
</dbReference>
<dbReference type="Pfam" id="PF00226">
    <property type="entry name" value="DnaJ"/>
    <property type="match status" value="1"/>
</dbReference>
<dbReference type="CTD" id="134218"/>
<dbReference type="Gene3D" id="1.10.287.110">
    <property type="entry name" value="DnaJ domain"/>
    <property type="match status" value="1"/>
</dbReference>
<feature type="region of interest" description="Disordered" evidence="7">
    <location>
        <begin position="431"/>
        <end position="525"/>
    </location>
</feature>
<evidence type="ECO:0000256" key="6">
    <source>
        <dbReference type="SAM" id="Coils"/>
    </source>
</evidence>
<dbReference type="InterPro" id="IPR022755">
    <property type="entry name" value="Znf_C2H2_jaz"/>
</dbReference>
<dbReference type="PANTHER" id="PTHR44029">
    <property type="entry name" value="DNAJ HOMOLOG SUBFAMILY C MEMBER 21"/>
    <property type="match status" value="1"/>
</dbReference>
<dbReference type="Gene3D" id="3.30.160.60">
    <property type="entry name" value="Classic Zinc Finger"/>
    <property type="match status" value="1"/>
</dbReference>
<dbReference type="SMART" id="SM00355">
    <property type="entry name" value="ZnF_C2H2"/>
    <property type="match status" value="2"/>
</dbReference>
<evidence type="ECO:0000259" key="9">
    <source>
        <dbReference type="PROSITE" id="PS50157"/>
    </source>
</evidence>
<dbReference type="Proteomes" id="UP000694845">
    <property type="component" value="Unplaced"/>
</dbReference>
<evidence type="ECO:0000313" key="12">
    <source>
        <dbReference type="RefSeq" id="XP_022105464.1"/>
    </source>
</evidence>
<keyword evidence="6" id="KW-0175">Coiled coil</keyword>
<dbReference type="CDD" id="cd06257">
    <property type="entry name" value="DnaJ"/>
    <property type="match status" value="1"/>
</dbReference>
<evidence type="ECO:0000313" key="13">
    <source>
        <dbReference type="RefSeq" id="XP_022105465.1"/>
    </source>
</evidence>
<dbReference type="FunFam" id="1.10.287.110:FF:000046">
    <property type="entry name" value="dnaJ homolog subfamily C member 21"/>
    <property type="match status" value="1"/>
</dbReference>
<evidence type="ECO:0000256" key="4">
    <source>
        <dbReference type="ARBA" id="ARBA00074367"/>
    </source>
</evidence>
<dbReference type="PROSITE" id="PS50157">
    <property type="entry name" value="ZINC_FINGER_C2H2_2"/>
    <property type="match status" value="1"/>
</dbReference>
<feature type="compositionally biased region" description="Basic and acidic residues" evidence="7">
    <location>
        <begin position="503"/>
        <end position="517"/>
    </location>
</feature>
<keyword evidence="1" id="KW-0479">Metal-binding</keyword>
<feature type="compositionally biased region" description="Basic and acidic residues" evidence="7">
    <location>
        <begin position="450"/>
        <end position="476"/>
    </location>
</feature>
<accession>A0A8B7ZKQ6</accession>
<feature type="region of interest" description="Disordered" evidence="7">
    <location>
        <begin position="343"/>
        <end position="416"/>
    </location>
</feature>
<keyword evidence="3" id="KW-0862">Zinc</keyword>
<organism evidence="10 13">
    <name type="scientific">Acanthaster planci</name>
    <name type="common">Crown-of-thorns starfish</name>
    <dbReference type="NCBI Taxonomy" id="133434"/>
    <lineage>
        <taxon>Eukaryota</taxon>
        <taxon>Metazoa</taxon>
        <taxon>Echinodermata</taxon>
        <taxon>Eleutherozoa</taxon>
        <taxon>Asterozoa</taxon>
        <taxon>Asteroidea</taxon>
        <taxon>Valvatacea</taxon>
        <taxon>Valvatida</taxon>
        <taxon>Acanthasteridae</taxon>
        <taxon>Acanthaster</taxon>
    </lineage>
</organism>
<dbReference type="SMART" id="SM00271">
    <property type="entry name" value="DnaJ"/>
    <property type="match status" value="1"/>
</dbReference>
<feature type="coiled-coil region" evidence="6">
    <location>
        <begin position="215"/>
        <end position="252"/>
    </location>
</feature>
<reference evidence="11 12" key="1">
    <citation type="submission" date="2025-04" db="UniProtKB">
        <authorList>
            <consortium name="RefSeq"/>
        </authorList>
    </citation>
    <scope>IDENTIFICATION</scope>
</reference>
<evidence type="ECO:0000313" key="11">
    <source>
        <dbReference type="RefSeq" id="XP_022105462.1"/>
    </source>
</evidence>
<dbReference type="InterPro" id="IPR036236">
    <property type="entry name" value="Znf_C2H2_sf"/>
</dbReference>
<dbReference type="SUPFAM" id="SSF46565">
    <property type="entry name" value="Chaperone J-domain"/>
    <property type="match status" value="1"/>
</dbReference>
<evidence type="ECO:0000259" key="8">
    <source>
        <dbReference type="PROSITE" id="PS50076"/>
    </source>
</evidence>
<dbReference type="RefSeq" id="XP_022105465.1">
    <property type="nucleotide sequence ID" value="XM_022249773.1"/>
</dbReference>
<feature type="compositionally biased region" description="Basic and acidic residues" evidence="7">
    <location>
        <begin position="383"/>
        <end position="395"/>
    </location>
</feature>
<feature type="compositionally biased region" description="Basic and acidic residues" evidence="7">
    <location>
        <begin position="351"/>
        <end position="360"/>
    </location>
</feature>
<evidence type="ECO:0000256" key="5">
    <source>
        <dbReference type="PROSITE-ProRule" id="PRU00042"/>
    </source>
</evidence>
<protein>
    <recommendedName>
        <fullName evidence="4">DnaJ homolog subfamily C member 21</fullName>
    </recommendedName>
</protein>
<proteinExistence type="predicted"/>
<evidence type="ECO:0000256" key="1">
    <source>
        <dbReference type="ARBA" id="ARBA00022723"/>
    </source>
</evidence>